<dbReference type="InterPro" id="IPR036420">
    <property type="entry name" value="BRCT_dom_sf"/>
</dbReference>
<dbReference type="PANTHER" id="PTHR23196">
    <property type="entry name" value="PAX TRANSCRIPTION ACTIVATION DOMAIN INTERACTING PROTEIN"/>
    <property type="match status" value="1"/>
</dbReference>
<reference evidence="9 10" key="1">
    <citation type="journal article" date="2023" name="bioRxiv">
        <title>Genome report: Whole genome sequence and annotation of Penstemon davidsonii.</title>
        <authorList>
            <person name="Ostevik K.L."/>
            <person name="Alabady M."/>
            <person name="Zhang M."/>
            <person name="Rausher M.D."/>
        </authorList>
    </citation>
    <scope>NUCLEOTIDE SEQUENCE [LARGE SCALE GENOMIC DNA]</scope>
    <source>
        <strain evidence="9">DNT005</strain>
        <tissue evidence="9">Whole leaf</tissue>
    </source>
</reference>
<evidence type="ECO:0000256" key="5">
    <source>
        <dbReference type="ARBA" id="ARBA00022833"/>
    </source>
</evidence>
<dbReference type="SUPFAM" id="SSF52113">
    <property type="entry name" value="BRCT domain"/>
    <property type="match status" value="1"/>
</dbReference>
<feature type="region of interest" description="Disordered" evidence="7">
    <location>
        <begin position="229"/>
        <end position="250"/>
    </location>
</feature>
<dbReference type="InterPro" id="IPR001357">
    <property type="entry name" value="BRCT_dom"/>
</dbReference>
<dbReference type="InterPro" id="IPR013085">
    <property type="entry name" value="U1-CZ_Znf_C2H2"/>
</dbReference>
<feature type="region of interest" description="Disordered" evidence="7">
    <location>
        <begin position="477"/>
        <end position="509"/>
    </location>
</feature>
<keyword evidence="6" id="KW-0539">Nucleus</keyword>
<feature type="compositionally biased region" description="Pro residues" evidence="7">
    <location>
        <begin position="1071"/>
        <end position="1085"/>
    </location>
</feature>
<keyword evidence="3" id="KW-0227">DNA damage</keyword>
<organism evidence="9 10">
    <name type="scientific">Penstemon davidsonii</name>
    <dbReference type="NCBI Taxonomy" id="160366"/>
    <lineage>
        <taxon>Eukaryota</taxon>
        <taxon>Viridiplantae</taxon>
        <taxon>Streptophyta</taxon>
        <taxon>Embryophyta</taxon>
        <taxon>Tracheophyta</taxon>
        <taxon>Spermatophyta</taxon>
        <taxon>Magnoliopsida</taxon>
        <taxon>eudicotyledons</taxon>
        <taxon>Gunneridae</taxon>
        <taxon>Pentapetalae</taxon>
        <taxon>asterids</taxon>
        <taxon>lamiids</taxon>
        <taxon>Lamiales</taxon>
        <taxon>Plantaginaceae</taxon>
        <taxon>Cheloneae</taxon>
        <taxon>Penstemon</taxon>
    </lineage>
</organism>
<protein>
    <recommendedName>
        <fullName evidence="8">BRCT domain-containing protein</fullName>
    </recommendedName>
</protein>
<evidence type="ECO:0000256" key="4">
    <source>
        <dbReference type="ARBA" id="ARBA00022771"/>
    </source>
</evidence>
<keyword evidence="10" id="KW-1185">Reference proteome</keyword>
<name>A0ABR0CYV6_9LAMI</name>
<evidence type="ECO:0000313" key="10">
    <source>
        <dbReference type="Proteomes" id="UP001291926"/>
    </source>
</evidence>
<dbReference type="PANTHER" id="PTHR23196:SF1">
    <property type="entry name" value="PAX-INTERACTING PROTEIN 1"/>
    <property type="match status" value="1"/>
</dbReference>
<accession>A0ABR0CYV6</accession>
<evidence type="ECO:0000256" key="6">
    <source>
        <dbReference type="ARBA" id="ARBA00023242"/>
    </source>
</evidence>
<proteinExistence type="predicted"/>
<feature type="region of interest" description="Disordered" evidence="7">
    <location>
        <begin position="1066"/>
        <end position="1085"/>
    </location>
</feature>
<evidence type="ECO:0000256" key="3">
    <source>
        <dbReference type="ARBA" id="ARBA00022763"/>
    </source>
</evidence>
<evidence type="ECO:0000256" key="7">
    <source>
        <dbReference type="SAM" id="MobiDB-lite"/>
    </source>
</evidence>
<dbReference type="InterPro" id="IPR051579">
    <property type="entry name" value="DDR_Transcriptional_Reg"/>
</dbReference>
<dbReference type="Gene3D" id="3.30.160.60">
    <property type="entry name" value="Classic Zinc Finger"/>
    <property type="match status" value="1"/>
</dbReference>
<dbReference type="SMART" id="SM00292">
    <property type="entry name" value="BRCT"/>
    <property type="match status" value="1"/>
</dbReference>
<keyword evidence="4" id="KW-0863">Zinc-finger</keyword>
<feature type="compositionally biased region" description="Basic residues" evidence="7">
    <location>
        <begin position="485"/>
        <end position="495"/>
    </location>
</feature>
<comment type="subcellular location">
    <subcellularLocation>
        <location evidence="1">Nucleus</location>
    </subcellularLocation>
</comment>
<sequence>MMEYGYTDTLEAPFQESSLLNLDTNTEVVDTCELALPSGDHQMEDLCEKEVVLDSDDEGEQNEDVENGQRLQVKRQRIRTGYFRRLGTQFSEHMSLPIDSASRRDKERNAGRTCRDNDSRYQDHRVAIDCVLSRSPDQNPFLTDEEELHADQEYLNMVKDSLTEDSLDEIKLSSPHSKAMDTEMDANDDCEHVTFNYVEPSEPAESQGKALEFVEHYLLNSDLGSIKDDGNKKANRLKSPPSLRSRGAQNLAKRVSLARVASKSMTFDWAEKQIKNVEYTSSRKTKDSICGSKGDESGYLSVYKESNYVNVQMEMVRSNSGTGIPYDWIKELDDQFEKGSTNQNVENGEESRVTPDVFDVGQDTQMAAEAIESLIFAAPPIFDSCFTHEVAGNTFVEGTSNNVNTKSKSKHIANHQEAFVGWRNKEKRSKCVKVSTVELNTDPFCSAADHCKSQMGTDAQFQVKSKTLRTEKLSRRKDLNGRKPGITKKNKRGRPPRSTVQQAEDGFTEKESCKEAQKDHCLSESIGCKRNGRWSKETNKTIKSNTPLKRRMLMNFNDDARKIGVSAKCLKLNSDSSFQVKNDKTKREEYFNVDMADSGLSRLNPWIHPKGKRTHQGVPRHLIRPSYNRSPCVRVYENNVEKCPSVNEEAHKRVPKLLVYTRRRLKHTVNSVNENESSDRQVPTLIEISTAKPPKQFCELDNGYFPSSAGTSGNMKLDELSNGNSKILQVCEGSDKNKQPSNRLSISPLAKELTRLGYTESLPDFLPKDSRSRRAMKKVCVLFSQNLETRILKKQRKIVARLGFSTASCCSDATHFVTDRFLRTRNLLEAIALGKPVVTHLWLESCDQSGYLIDETSYILRDEKKEKEIGFSLPLSLTRARQHPLLKGHRVFITPNVKPGADVIHSLVKAVHGQAIQNIQNAKTKDKVIFGDLIILSCEEDYKICLPFLEKGASVYSSELLLNGIVIQKLEYESCDLIRSTGIELVFIENAQPSVRKQHNSGYKHKANVRIYYQQYEAQLNQSLIDQKVKEHLGAFRPPVAPYPQLRPGMPVLHAPFPGQLPPGTQFVPGMRPPVLPRPPGAPSM</sequence>
<evidence type="ECO:0000313" key="9">
    <source>
        <dbReference type="EMBL" id="KAK4482220.1"/>
    </source>
</evidence>
<dbReference type="InterPro" id="IPR036236">
    <property type="entry name" value="Znf_C2H2_sf"/>
</dbReference>
<evidence type="ECO:0000256" key="1">
    <source>
        <dbReference type="ARBA" id="ARBA00004123"/>
    </source>
</evidence>
<dbReference type="PROSITE" id="PS50172">
    <property type="entry name" value="BRCT"/>
    <property type="match status" value="1"/>
</dbReference>
<dbReference type="Pfam" id="PF06220">
    <property type="entry name" value="zf-U1"/>
    <property type="match status" value="1"/>
</dbReference>
<evidence type="ECO:0000259" key="8">
    <source>
        <dbReference type="PROSITE" id="PS50172"/>
    </source>
</evidence>
<evidence type="ECO:0000256" key="2">
    <source>
        <dbReference type="ARBA" id="ARBA00022723"/>
    </source>
</evidence>
<feature type="compositionally biased region" description="Basic and acidic residues" evidence="7">
    <location>
        <begin position="101"/>
        <end position="118"/>
    </location>
</feature>
<feature type="domain" description="BRCT" evidence="8">
    <location>
        <begin position="771"/>
        <end position="860"/>
    </location>
</feature>
<keyword evidence="2" id="KW-0479">Metal-binding</keyword>
<feature type="region of interest" description="Disordered" evidence="7">
    <location>
        <begin position="95"/>
        <end position="118"/>
    </location>
</feature>
<dbReference type="Proteomes" id="UP001291926">
    <property type="component" value="Unassembled WGS sequence"/>
</dbReference>
<dbReference type="SUPFAM" id="SSF57667">
    <property type="entry name" value="beta-beta-alpha zinc fingers"/>
    <property type="match status" value="1"/>
</dbReference>
<dbReference type="CDD" id="cd18432">
    <property type="entry name" value="BRCT_PAXIP1_rpt6_like"/>
    <property type="match status" value="1"/>
</dbReference>
<dbReference type="Gene3D" id="3.40.50.10190">
    <property type="entry name" value="BRCT domain"/>
    <property type="match status" value="2"/>
</dbReference>
<keyword evidence="5" id="KW-0862">Zinc</keyword>
<dbReference type="EMBL" id="JAYDYQ010002534">
    <property type="protein sequence ID" value="KAK4482220.1"/>
    <property type="molecule type" value="Genomic_DNA"/>
</dbReference>
<gene>
    <name evidence="9" type="ORF">RD792_009364</name>
</gene>
<dbReference type="CDD" id="cd17744">
    <property type="entry name" value="BRCT_MDC1_rpt1"/>
    <property type="match status" value="1"/>
</dbReference>
<comment type="caution">
    <text evidence="9">The sequence shown here is derived from an EMBL/GenBank/DDBJ whole genome shotgun (WGS) entry which is preliminary data.</text>
</comment>
<dbReference type="Pfam" id="PF16589">
    <property type="entry name" value="BRCT_2"/>
    <property type="match status" value="1"/>
</dbReference>